<organism evidence="1 2">
    <name type="scientific">Sinomonas halotolerans</name>
    <dbReference type="NCBI Taxonomy" id="1644133"/>
    <lineage>
        <taxon>Bacteria</taxon>
        <taxon>Bacillati</taxon>
        <taxon>Actinomycetota</taxon>
        <taxon>Actinomycetes</taxon>
        <taxon>Micrococcales</taxon>
        <taxon>Micrococcaceae</taxon>
        <taxon>Sinomonas</taxon>
    </lineage>
</organism>
<dbReference type="RefSeq" id="WP_345885916.1">
    <property type="nucleotide sequence ID" value="NZ_JBDFRB010000013.1"/>
</dbReference>
<dbReference type="Gene3D" id="2.30.110.10">
    <property type="entry name" value="Electron Transport, Fmn-binding Protein, Chain A"/>
    <property type="match status" value="1"/>
</dbReference>
<name>A0ABU9X210_9MICC</name>
<gene>
    <name evidence="1" type="ORF">ABCQ75_13280</name>
</gene>
<evidence type="ECO:0000313" key="1">
    <source>
        <dbReference type="EMBL" id="MEN2745501.1"/>
    </source>
</evidence>
<protein>
    <submittedName>
        <fullName evidence="1">Pyridoxamine 5'-phosphate oxidase family protein</fullName>
    </submittedName>
</protein>
<dbReference type="InterPro" id="IPR012349">
    <property type="entry name" value="Split_barrel_FMN-bd"/>
</dbReference>
<dbReference type="EMBL" id="JBDFRB010000013">
    <property type="protein sequence ID" value="MEN2745501.1"/>
    <property type="molecule type" value="Genomic_DNA"/>
</dbReference>
<accession>A0ABU9X210</accession>
<keyword evidence="2" id="KW-1185">Reference proteome</keyword>
<dbReference type="SUPFAM" id="SSF50475">
    <property type="entry name" value="FMN-binding split barrel"/>
    <property type="match status" value="1"/>
</dbReference>
<dbReference type="Pfam" id="PF12900">
    <property type="entry name" value="Pyridox_ox_2"/>
    <property type="match status" value="1"/>
</dbReference>
<reference evidence="1 2" key="1">
    <citation type="submission" date="2024-05" db="EMBL/GenBank/DDBJ databases">
        <title>Sinomonas sp. nov., isolated from a waste landfill.</title>
        <authorList>
            <person name="Zhao Y."/>
        </authorList>
    </citation>
    <scope>NUCLEOTIDE SEQUENCE [LARGE SCALE GENOMIC DNA]</scope>
    <source>
        <strain evidence="1 2">CCTCC AB2014300</strain>
    </source>
</reference>
<evidence type="ECO:0000313" key="2">
    <source>
        <dbReference type="Proteomes" id="UP001422074"/>
    </source>
</evidence>
<proteinExistence type="predicted"/>
<dbReference type="InterPro" id="IPR024747">
    <property type="entry name" value="Pyridox_Oxase-rel"/>
</dbReference>
<comment type="caution">
    <text evidence="1">The sequence shown here is derived from an EMBL/GenBank/DDBJ whole genome shotgun (WGS) entry which is preliminary data.</text>
</comment>
<sequence>MTAHQSHSSSHRAGVPGVRELSHTDAWTRLRSMVVGRIAFTLDGRLELFPVNYLVDHGTILFRTGVGSKLAASMERLAAVFEVDGYEAESGEAWSVVARGHLEPVLDTAGIVEASALPLFPWQAGEKAFFVRVVPEDVTGRQFPVAAPETWVTPFTGMRRASEE</sequence>
<dbReference type="Proteomes" id="UP001422074">
    <property type="component" value="Unassembled WGS sequence"/>
</dbReference>